<name>A0A1M4Y9Y4_9CLOT</name>
<keyword evidence="4 8" id="KW-1003">Cell membrane</keyword>
<keyword evidence="11" id="KW-1185">Reference proteome</keyword>
<dbReference type="STRING" id="1533.SAMN05443638_12527"/>
<feature type="transmembrane region" description="Helical" evidence="9">
    <location>
        <begin position="197"/>
        <end position="217"/>
    </location>
</feature>
<keyword evidence="3 8" id="KW-0813">Transport</keyword>
<feature type="transmembrane region" description="Helical" evidence="9">
    <location>
        <begin position="363"/>
        <end position="382"/>
    </location>
</feature>
<feature type="transmembrane region" description="Helical" evidence="9">
    <location>
        <begin position="455"/>
        <end position="471"/>
    </location>
</feature>
<evidence type="ECO:0000256" key="9">
    <source>
        <dbReference type="SAM" id="Phobius"/>
    </source>
</evidence>
<comment type="subcellular location">
    <subcellularLocation>
        <location evidence="1 8">Cell membrane</location>
        <topology evidence="1 8">Multi-pass membrane protein</topology>
    </subcellularLocation>
</comment>
<dbReference type="InterPro" id="IPR006043">
    <property type="entry name" value="NCS2"/>
</dbReference>
<dbReference type="PANTHER" id="PTHR43337">
    <property type="entry name" value="XANTHINE/URACIL PERMEASE C887.17-RELATED"/>
    <property type="match status" value="1"/>
</dbReference>
<reference evidence="10 11" key="1">
    <citation type="submission" date="2016-11" db="EMBL/GenBank/DDBJ databases">
        <authorList>
            <person name="Jaros S."/>
            <person name="Januszkiewicz K."/>
            <person name="Wedrychowicz H."/>
        </authorList>
    </citation>
    <scope>NUCLEOTIDE SEQUENCE [LARGE SCALE GENOMIC DNA]</scope>
    <source>
        <strain evidence="10 11">DSM 2631</strain>
    </source>
</reference>
<keyword evidence="5 8" id="KW-0812">Transmembrane</keyword>
<evidence type="ECO:0000256" key="5">
    <source>
        <dbReference type="ARBA" id="ARBA00022692"/>
    </source>
</evidence>
<dbReference type="Pfam" id="PF00860">
    <property type="entry name" value="Xan_ur_permease"/>
    <property type="match status" value="1"/>
</dbReference>
<evidence type="ECO:0000256" key="2">
    <source>
        <dbReference type="ARBA" id="ARBA00005697"/>
    </source>
</evidence>
<dbReference type="PANTHER" id="PTHR43337:SF1">
    <property type="entry name" value="XANTHINE_URACIL PERMEASE C887.17-RELATED"/>
    <property type="match status" value="1"/>
</dbReference>
<feature type="transmembrane region" description="Helical" evidence="9">
    <location>
        <begin position="76"/>
        <end position="97"/>
    </location>
</feature>
<organism evidence="10 11">
    <name type="scientific">Clostridium fallax</name>
    <dbReference type="NCBI Taxonomy" id="1533"/>
    <lineage>
        <taxon>Bacteria</taxon>
        <taxon>Bacillati</taxon>
        <taxon>Bacillota</taxon>
        <taxon>Clostridia</taxon>
        <taxon>Eubacteriales</taxon>
        <taxon>Clostridiaceae</taxon>
        <taxon>Clostridium</taxon>
    </lineage>
</organism>
<feature type="transmembrane region" description="Helical" evidence="9">
    <location>
        <begin position="30"/>
        <end position="51"/>
    </location>
</feature>
<feature type="transmembrane region" description="Helical" evidence="9">
    <location>
        <begin position="104"/>
        <end position="125"/>
    </location>
</feature>
<feature type="transmembrane region" description="Helical" evidence="9">
    <location>
        <begin position="417"/>
        <end position="443"/>
    </location>
</feature>
<dbReference type="PIRSF" id="PIRSF005353">
    <property type="entry name" value="PbuG"/>
    <property type="match status" value="1"/>
</dbReference>
<dbReference type="InterPro" id="IPR026033">
    <property type="entry name" value="Azg-like_bact_archaea"/>
</dbReference>
<feature type="transmembrane region" description="Helical" evidence="9">
    <location>
        <begin position="161"/>
        <end position="185"/>
    </location>
</feature>
<gene>
    <name evidence="10" type="ORF">SAMN05443638_12527</name>
</gene>
<feature type="transmembrane region" description="Helical" evidence="9">
    <location>
        <begin position="272"/>
        <end position="292"/>
    </location>
</feature>
<protein>
    <submittedName>
        <fullName evidence="10">Putative MFS transporter, AGZA family, xanthine/uracil permease</fullName>
    </submittedName>
</protein>
<keyword evidence="6 8" id="KW-1133">Transmembrane helix</keyword>
<feature type="transmembrane region" description="Helical" evidence="9">
    <location>
        <begin position="131"/>
        <end position="149"/>
    </location>
</feature>
<evidence type="ECO:0000256" key="1">
    <source>
        <dbReference type="ARBA" id="ARBA00004651"/>
    </source>
</evidence>
<dbReference type="EMBL" id="FQVM01000025">
    <property type="protein sequence ID" value="SHF02458.1"/>
    <property type="molecule type" value="Genomic_DNA"/>
</dbReference>
<dbReference type="Proteomes" id="UP000184035">
    <property type="component" value="Unassembled WGS sequence"/>
</dbReference>
<keyword evidence="7 8" id="KW-0472">Membrane</keyword>
<proteinExistence type="inferred from homology"/>
<evidence type="ECO:0000256" key="6">
    <source>
        <dbReference type="ARBA" id="ARBA00022989"/>
    </source>
</evidence>
<evidence type="ECO:0000256" key="3">
    <source>
        <dbReference type="ARBA" id="ARBA00022448"/>
    </source>
</evidence>
<evidence type="ECO:0000256" key="4">
    <source>
        <dbReference type="ARBA" id="ARBA00022475"/>
    </source>
</evidence>
<dbReference type="RefSeq" id="WP_083573520.1">
    <property type="nucleotide sequence ID" value="NZ_FQVM01000025.1"/>
</dbReference>
<evidence type="ECO:0000256" key="8">
    <source>
        <dbReference type="PIRNR" id="PIRNR005353"/>
    </source>
</evidence>
<dbReference type="OrthoDB" id="9808458at2"/>
<evidence type="ECO:0000313" key="11">
    <source>
        <dbReference type="Proteomes" id="UP000184035"/>
    </source>
</evidence>
<accession>A0A1M4Y9Y4</accession>
<feature type="transmembrane region" description="Helical" evidence="9">
    <location>
        <begin position="224"/>
        <end position="243"/>
    </location>
</feature>
<dbReference type="GO" id="GO:0005886">
    <property type="term" value="C:plasma membrane"/>
    <property type="evidence" value="ECO:0007669"/>
    <property type="project" value="UniProtKB-SubCell"/>
</dbReference>
<dbReference type="InterPro" id="IPR045018">
    <property type="entry name" value="Azg-like"/>
</dbReference>
<comment type="similarity">
    <text evidence="2 8">Belongs to the nucleobase:cation symporter-2 (NCS2) (TC 2.A.40) family. Azg-like subfamily.</text>
</comment>
<evidence type="ECO:0000256" key="7">
    <source>
        <dbReference type="ARBA" id="ARBA00023136"/>
    </source>
</evidence>
<dbReference type="GO" id="GO:0005345">
    <property type="term" value="F:purine nucleobase transmembrane transporter activity"/>
    <property type="evidence" value="ECO:0007669"/>
    <property type="project" value="TreeGrafter"/>
</dbReference>
<dbReference type="AlphaFoldDB" id="A0A1M4Y9Y4"/>
<evidence type="ECO:0000313" key="10">
    <source>
        <dbReference type="EMBL" id="SHF02458.1"/>
    </source>
</evidence>
<sequence>MTNKKEGNNLRLLERLFKIKENGSEVKTEIIGGLTTFVTVAYVLLVIPNILKIGGMNSEGLVGDEAAKLLMTNDPLIASAFASTCLGATIGTLIMAFKANLPFVLAPGIGLTAFFSYNVCLKLGYSWQQGLAAVFISGLIFIVITLTSIREKIIESIPRNMKLAITAGIGLFIALIGLKSGGIVVANPGTLVAFGDFTNKAVILTLIGIVIMCILVARKVKGAMLIGIIITTLIGIPMGVTQLDSSIKIFSLPHIGQTFFAMDFKGLLTHNGTGIIGALISILMVVITLSLVDLFDTIGTLLGTAQRSGMLDSEGNVRNLRKALESDAIGTTIGSILGTTTLTTVVESAAGISEGARTGLHNVIVATLFILSLFFSGIVGIIPSSATSPALIIVGVLMVGVVKDIDFEDFTEAVPAFFTIAMMPFSYSIANGIAVGIIFYPLMKLFTGKRKEVSFILYILAALFILRFILLPD</sequence>